<evidence type="ECO:0000256" key="2">
    <source>
        <dbReference type="ARBA" id="ARBA00022801"/>
    </source>
</evidence>
<dbReference type="Proteomes" id="UP001300692">
    <property type="component" value="Unassembled WGS sequence"/>
</dbReference>
<dbReference type="SUPFAM" id="SSF75005">
    <property type="entry name" value="Arabinanase/levansucrase/invertase"/>
    <property type="match status" value="1"/>
</dbReference>
<keyword evidence="3 4" id="KW-0326">Glycosidase</keyword>
<keyword evidence="2 4" id="KW-0378">Hydrolase</keyword>
<evidence type="ECO:0000256" key="4">
    <source>
        <dbReference type="RuleBase" id="RU361187"/>
    </source>
</evidence>
<reference evidence="5 6" key="1">
    <citation type="submission" date="2022-10" db="EMBL/GenBank/DDBJ databases">
        <title>Comparative genomics and taxonomic characterization of three novel marine species of genus Reichenbachiella exhibiting antioxidant and polysaccharide degradation activities.</title>
        <authorList>
            <person name="Muhammad N."/>
            <person name="Lee Y.-J."/>
            <person name="Ko J."/>
            <person name="Kim S.-G."/>
        </authorList>
    </citation>
    <scope>NUCLEOTIDE SEQUENCE [LARGE SCALE GENOMIC DNA]</scope>
    <source>
        <strain evidence="5 6">ABR2-5</strain>
    </source>
</reference>
<dbReference type="Pfam" id="PF04616">
    <property type="entry name" value="Glyco_hydro_43"/>
    <property type="match status" value="1"/>
</dbReference>
<evidence type="ECO:0000313" key="6">
    <source>
        <dbReference type="Proteomes" id="UP001300692"/>
    </source>
</evidence>
<protein>
    <submittedName>
        <fullName evidence="5">Family 43 glycosylhydrolase</fullName>
    </submittedName>
</protein>
<comment type="caution">
    <text evidence="5">The sequence shown here is derived from an EMBL/GenBank/DDBJ whole genome shotgun (WGS) entry which is preliminary data.</text>
</comment>
<comment type="similarity">
    <text evidence="1 4">Belongs to the glycosyl hydrolase 43 family.</text>
</comment>
<proteinExistence type="inferred from homology"/>
<dbReference type="InterPro" id="IPR006710">
    <property type="entry name" value="Glyco_hydro_43"/>
</dbReference>
<dbReference type="InterPro" id="IPR023296">
    <property type="entry name" value="Glyco_hydro_beta-prop_sf"/>
</dbReference>
<organism evidence="5 6">
    <name type="scientific">Reichenbachiella ulvae</name>
    <dbReference type="NCBI Taxonomy" id="2980104"/>
    <lineage>
        <taxon>Bacteria</taxon>
        <taxon>Pseudomonadati</taxon>
        <taxon>Bacteroidota</taxon>
        <taxon>Cytophagia</taxon>
        <taxon>Cytophagales</taxon>
        <taxon>Reichenbachiellaceae</taxon>
        <taxon>Reichenbachiella</taxon>
    </lineage>
</organism>
<gene>
    <name evidence="5" type="ORF">N7U62_21755</name>
</gene>
<sequence length="352" mass="40743">MVIFEAMRWKMIFGFAFLVSSCIPTKDGNQYFQTWQNPILDGINPYGMKDFFVWSEEDAYYLVGSEYSDPFDEQTKGPYLYSAKNFAQWEKGKALIDHDHIADTAWYRDEWRMPEIIRIQNKYYLTFNSRNNTLRPYKKYGFGLAISDKLEGPYEVINKSAPLAWTNHGTIVEAKDGSHYLYYDMDGRFYIAAVDVAAAQLLSEPKEILGPDSLGDVYKYLDAPQITRVEDDYHMLFSQFYGGYVIRVFHMIANDAMGPWIMANNDPIYTFLEAEADLEVKMEYPESHGFAPPTQVVFSNQLFKGLDGQYYIAYHSSEKYSEPYLCIEPTSIVSDSLVIWNPKSENQTSVKE</sequence>
<evidence type="ECO:0000313" key="5">
    <source>
        <dbReference type="EMBL" id="MCV9389306.1"/>
    </source>
</evidence>
<evidence type="ECO:0000256" key="3">
    <source>
        <dbReference type="ARBA" id="ARBA00023295"/>
    </source>
</evidence>
<keyword evidence="6" id="KW-1185">Reference proteome</keyword>
<evidence type="ECO:0000256" key="1">
    <source>
        <dbReference type="ARBA" id="ARBA00009865"/>
    </source>
</evidence>
<accession>A0ABT3D031</accession>
<dbReference type="PANTHER" id="PTHR42812:SF12">
    <property type="entry name" value="BETA-XYLOSIDASE-RELATED"/>
    <property type="match status" value="1"/>
</dbReference>
<dbReference type="InterPro" id="IPR051795">
    <property type="entry name" value="Glycosyl_Hydrlase_43"/>
</dbReference>
<dbReference type="EMBL" id="JAOYOD010000001">
    <property type="protein sequence ID" value="MCV9389306.1"/>
    <property type="molecule type" value="Genomic_DNA"/>
</dbReference>
<name>A0ABT3D031_9BACT</name>
<dbReference type="RefSeq" id="WP_264140229.1">
    <property type="nucleotide sequence ID" value="NZ_JAOYOD010000001.1"/>
</dbReference>
<dbReference type="PANTHER" id="PTHR42812">
    <property type="entry name" value="BETA-XYLOSIDASE"/>
    <property type="match status" value="1"/>
</dbReference>
<dbReference type="Gene3D" id="2.115.10.20">
    <property type="entry name" value="Glycosyl hydrolase domain, family 43"/>
    <property type="match status" value="1"/>
</dbReference>